<keyword evidence="1" id="KW-0175">Coiled coil</keyword>
<feature type="coiled-coil region" evidence="1">
    <location>
        <begin position="116"/>
        <end position="147"/>
    </location>
</feature>
<feature type="compositionally biased region" description="Low complexity" evidence="2">
    <location>
        <begin position="288"/>
        <end position="297"/>
    </location>
</feature>
<gene>
    <name evidence="3" type="ORF">B0H15DRAFT_867493</name>
</gene>
<name>A0AAD6TQ12_9AGAR</name>
<keyword evidence="4" id="KW-1185">Reference proteome</keyword>
<evidence type="ECO:0000313" key="4">
    <source>
        <dbReference type="Proteomes" id="UP001222325"/>
    </source>
</evidence>
<organism evidence="3 4">
    <name type="scientific">Mycena belliarum</name>
    <dbReference type="NCBI Taxonomy" id="1033014"/>
    <lineage>
        <taxon>Eukaryota</taxon>
        <taxon>Fungi</taxon>
        <taxon>Dikarya</taxon>
        <taxon>Basidiomycota</taxon>
        <taxon>Agaricomycotina</taxon>
        <taxon>Agaricomycetes</taxon>
        <taxon>Agaricomycetidae</taxon>
        <taxon>Agaricales</taxon>
        <taxon>Marasmiineae</taxon>
        <taxon>Mycenaceae</taxon>
        <taxon>Mycena</taxon>
    </lineage>
</organism>
<evidence type="ECO:0000313" key="3">
    <source>
        <dbReference type="EMBL" id="KAJ7075201.1"/>
    </source>
</evidence>
<accession>A0AAD6TQ12</accession>
<comment type="caution">
    <text evidence="3">The sequence shown here is derived from an EMBL/GenBank/DDBJ whole genome shotgun (WGS) entry which is preliminary data.</text>
</comment>
<dbReference type="AlphaFoldDB" id="A0AAD6TQ12"/>
<proteinExistence type="predicted"/>
<feature type="region of interest" description="Disordered" evidence="2">
    <location>
        <begin position="239"/>
        <end position="297"/>
    </location>
</feature>
<dbReference type="EMBL" id="JARJCN010000101">
    <property type="protein sequence ID" value="KAJ7075201.1"/>
    <property type="molecule type" value="Genomic_DNA"/>
</dbReference>
<reference evidence="3" key="1">
    <citation type="submission" date="2023-03" db="EMBL/GenBank/DDBJ databases">
        <title>Massive genome expansion in bonnet fungi (Mycena s.s.) driven by repeated elements and novel gene families across ecological guilds.</title>
        <authorList>
            <consortium name="Lawrence Berkeley National Laboratory"/>
            <person name="Harder C.B."/>
            <person name="Miyauchi S."/>
            <person name="Viragh M."/>
            <person name="Kuo A."/>
            <person name="Thoen E."/>
            <person name="Andreopoulos B."/>
            <person name="Lu D."/>
            <person name="Skrede I."/>
            <person name="Drula E."/>
            <person name="Henrissat B."/>
            <person name="Morin E."/>
            <person name="Kohler A."/>
            <person name="Barry K."/>
            <person name="LaButti K."/>
            <person name="Morin E."/>
            <person name="Salamov A."/>
            <person name="Lipzen A."/>
            <person name="Mereny Z."/>
            <person name="Hegedus B."/>
            <person name="Baldrian P."/>
            <person name="Stursova M."/>
            <person name="Weitz H."/>
            <person name="Taylor A."/>
            <person name="Grigoriev I.V."/>
            <person name="Nagy L.G."/>
            <person name="Martin F."/>
            <person name="Kauserud H."/>
        </authorList>
    </citation>
    <scope>NUCLEOTIDE SEQUENCE</scope>
    <source>
        <strain evidence="3">CBHHK173m</strain>
    </source>
</reference>
<evidence type="ECO:0000256" key="1">
    <source>
        <dbReference type="SAM" id="Coils"/>
    </source>
</evidence>
<protein>
    <submittedName>
        <fullName evidence="3">Uncharacterized protein</fullName>
    </submittedName>
</protein>
<dbReference type="Proteomes" id="UP001222325">
    <property type="component" value="Unassembled WGS sequence"/>
</dbReference>
<feature type="compositionally biased region" description="Acidic residues" evidence="2">
    <location>
        <begin position="253"/>
        <end position="282"/>
    </location>
</feature>
<sequence>MCPEEVKVRVLVNRPVEGIGVGGAVTTFCAKEVPVVGKAEGGGAERERASVVAATALLVAPGDAEPGSAGAEAVETATFELGAAEKLDAGAALSETGRCSDIDSEVAVRETDELFAEEALADADDALAEADDALADAEEIAGALEVDGALVLFDVVELVLADASSLVVVDTARLVAREDVGGTEVMLESDSEVEAGDVEALVRVTSCVERSVVVHEVVVAPALEVVDVSDLTVVLDGVDDSAGGVPESGPADVLEEAPGDDIDGEEAITEVDDAGDEDEEEESRSFFHRSSSCPSSS</sequence>
<evidence type="ECO:0000256" key="2">
    <source>
        <dbReference type="SAM" id="MobiDB-lite"/>
    </source>
</evidence>